<dbReference type="PROSITE" id="PS51197">
    <property type="entry name" value="HTH_RRF2_2"/>
    <property type="match status" value="1"/>
</dbReference>
<evidence type="ECO:0000313" key="2">
    <source>
        <dbReference type="Proteomes" id="UP001501757"/>
    </source>
</evidence>
<dbReference type="RefSeq" id="WP_343844488.1">
    <property type="nucleotide sequence ID" value="NZ_BAAAEI010000010.1"/>
</dbReference>
<evidence type="ECO:0000313" key="1">
    <source>
        <dbReference type="EMBL" id="GAA0354986.1"/>
    </source>
</evidence>
<dbReference type="Proteomes" id="UP001501757">
    <property type="component" value="Unassembled WGS sequence"/>
</dbReference>
<reference evidence="2" key="1">
    <citation type="journal article" date="2019" name="Int. J. Syst. Evol. Microbiol.">
        <title>The Global Catalogue of Microorganisms (GCM) 10K type strain sequencing project: providing services to taxonomists for standard genome sequencing and annotation.</title>
        <authorList>
            <consortium name="The Broad Institute Genomics Platform"/>
            <consortium name="The Broad Institute Genome Sequencing Center for Infectious Disease"/>
            <person name="Wu L."/>
            <person name="Ma J."/>
        </authorList>
    </citation>
    <scope>NUCLEOTIDE SEQUENCE [LARGE SCALE GENOMIC DNA]</scope>
    <source>
        <strain evidence="2">JCM 13378</strain>
    </source>
</reference>
<accession>A0ABP3GYL3</accession>
<dbReference type="PANTHER" id="PTHR33221">
    <property type="entry name" value="WINGED HELIX-TURN-HELIX TRANSCRIPTIONAL REGULATOR, RRF2 FAMILY"/>
    <property type="match status" value="1"/>
</dbReference>
<name>A0ABP3GYL3_9ALTE</name>
<dbReference type="SUPFAM" id="SSF46785">
    <property type="entry name" value="Winged helix' DNA-binding domain"/>
    <property type="match status" value="1"/>
</dbReference>
<dbReference type="Gene3D" id="1.10.10.10">
    <property type="entry name" value="Winged helix-like DNA-binding domain superfamily/Winged helix DNA-binding domain"/>
    <property type="match status" value="1"/>
</dbReference>
<proteinExistence type="predicted"/>
<keyword evidence="2" id="KW-1185">Reference proteome</keyword>
<dbReference type="EMBL" id="BAAAEI010000010">
    <property type="protein sequence ID" value="GAA0354986.1"/>
    <property type="molecule type" value="Genomic_DNA"/>
</dbReference>
<comment type="caution">
    <text evidence="1">The sequence shown here is derived from an EMBL/GenBank/DDBJ whole genome shotgun (WGS) entry which is preliminary data.</text>
</comment>
<dbReference type="InterPro" id="IPR036390">
    <property type="entry name" value="WH_DNA-bd_sf"/>
</dbReference>
<dbReference type="Pfam" id="PF02082">
    <property type="entry name" value="Rrf2"/>
    <property type="match status" value="1"/>
</dbReference>
<organism evidence="1 2">
    <name type="scientific">Bowmanella denitrificans</name>
    <dbReference type="NCBI Taxonomy" id="366582"/>
    <lineage>
        <taxon>Bacteria</taxon>
        <taxon>Pseudomonadati</taxon>
        <taxon>Pseudomonadota</taxon>
        <taxon>Gammaproteobacteria</taxon>
        <taxon>Alteromonadales</taxon>
        <taxon>Alteromonadaceae</taxon>
        <taxon>Bowmanella</taxon>
    </lineage>
</organism>
<protein>
    <submittedName>
        <fullName evidence="1">Rrf2 family transcriptional regulator</fullName>
    </submittedName>
</protein>
<dbReference type="InterPro" id="IPR036388">
    <property type="entry name" value="WH-like_DNA-bd_sf"/>
</dbReference>
<dbReference type="InterPro" id="IPR000944">
    <property type="entry name" value="Tscrpt_reg_Rrf2"/>
</dbReference>
<sequence length="142" mass="15706">MRKDSRLSRVLHALIHLHHYGKPATSDDLGKMLGTNPVVVRRTMAALREQGYVSALKGHNGGWSLAKPLTEITLYDVHKALGEGSVFTIGLTDEHNNCLIEHGVNQALRDVMQEAEALMLARFKQVTLANLASEFDKHKLAV</sequence>
<gene>
    <name evidence="1" type="ORF">GCM10009092_19060</name>
</gene>
<dbReference type="PANTHER" id="PTHR33221:SF15">
    <property type="entry name" value="HTH-TYPE TRANSCRIPTIONAL REGULATOR YWGB-RELATED"/>
    <property type="match status" value="1"/>
</dbReference>